<evidence type="ECO:0000313" key="2">
    <source>
        <dbReference type="EMBL" id="OJZ83412.1"/>
    </source>
</evidence>
<keyword evidence="1" id="KW-1133">Transmembrane helix</keyword>
<name>A0A1M3T9G6_ASPLC</name>
<dbReference type="EMBL" id="KV878246">
    <property type="protein sequence ID" value="OJZ83412.1"/>
    <property type="molecule type" value="Genomic_DNA"/>
</dbReference>
<proteinExistence type="predicted"/>
<reference evidence="3" key="1">
    <citation type="journal article" date="2017" name="Genome Biol.">
        <title>Comparative genomics reveals high biological diversity and specific adaptations in the industrially and medically important fungal genus Aspergillus.</title>
        <authorList>
            <person name="de Vries R.P."/>
            <person name="Riley R."/>
            <person name="Wiebenga A."/>
            <person name="Aguilar-Osorio G."/>
            <person name="Amillis S."/>
            <person name="Uchima C.A."/>
            <person name="Anderluh G."/>
            <person name="Asadollahi M."/>
            <person name="Askin M."/>
            <person name="Barry K."/>
            <person name="Battaglia E."/>
            <person name="Bayram O."/>
            <person name="Benocci T."/>
            <person name="Braus-Stromeyer S.A."/>
            <person name="Caldana C."/>
            <person name="Canovas D."/>
            <person name="Cerqueira G.C."/>
            <person name="Chen F."/>
            <person name="Chen W."/>
            <person name="Choi C."/>
            <person name="Clum A."/>
            <person name="Dos Santos R.A."/>
            <person name="Damasio A.R."/>
            <person name="Diallinas G."/>
            <person name="Emri T."/>
            <person name="Fekete E."/>
            <person name="Flipphi M."/>
            <person name="Freyberg S."/>
            <person name="Gallo A."/>
            <person name="Gournas C."/>
            <person name="Habgood R."/>
            <person name="Hainaut M."/>
            <person name="Harispe M.L."/>
            <person name="Henrissat B."/>
            <person name="Hilden K.S."/>
            <person name="Hope R."/>
            <person name="Hossain A."/>
            <person name="Karabika E."/>
            <person name="Karaffa L."/>
            <person name="Karanyi Z."/>
            <person name="Krasevec N."/>
            <person name="Kuo A."/>
            <person name="Kusch H."/>
            <person name="LaButti K."/>
            <person name="Lagendijk E.L."/>
            <person name="Lapidus A."/>
            <person name="Levasseur A."/>
            <person name="Lindquist E."/>
            <person name="Lipzen A."/>
            <person name="Logrieco A.F."/>
            <person name="MacCabe A."/>
            <person name="Maekelae M.R."/>
            <person name="Malavazi I."/>
            <person name="Melin P."/>
            <person name="Meyer V."/>
            <person name="Mielnichuk N."/>
            <person name="Miskei M."/>
            <person name="Molnar A.P."/>
            <person name="Mule G."/>
            <person name="Ngan C.Y."/>
            <person name="Orejas M."/>
            <person name="Orosz E."/>
            <person name="Ouedraogo J.P."/>
            <person name="Overkamp K.M."/>
            <person name="Park H.-S."/>
            <person name="Perrone G."/>
            <person name="Piumi F."/>
            <person name="Punt P.J."/>
            <person name="Ram A.F."/>
            <person name="Ramon A."/>
            <person name="Rauscher S."/>
            <person name="Record E."/>
            <person name="Riano-Pachon D.M."/>
            <person name="Robert V."/>
            <person name="Roehrig J."/>
            <person name="Ruller R."/>
            <person name="Salamov A."/>
            <person name="Salih N.S."/>
            <person name="Samson R.A."/>
            <person name="Sandor E."/>
            <person name="Sanguinetti M."/>
            <person name="Schuetze T."/>
            <person name="Sepcic K."/>
            <person name="Shelest E."/>
            <person name="Sherlock G."/>
            <person name="Sophianopoulou V."/>
            <person name="Squina F.M."/>
            <person name="Sun H."/>
            <person name="Susca A."/>
            <person name="Todd R.B."/>
            <person name="Tsang A."/>
            <person name="Unkles S.E."/>
            <person name="van de Wiele N."/>
            <person name="van Rossen-Uffink D."/>
            <person name="Oliveira J.V."/>
            <person name="Vesth T.C."/>
            <person name="Visser J."/>
            <person name="Yu J.-H."/>
            <person name="Zhou M."/>
            <person name="Andersen M.R."/>
            <person name="Archer D.B."/>
            <person name="Baker S.E."/>
            <person name="Benoit I."/>
            <person name="Brakhage A.A."/>
            <person name="Braus G.H."/>
            <person name="Fischer R."/>
            <person name="Frisvad J.C."/>
            <person name="Goldman G.H."/>
            <person name="Houbraken J."/>
            <person name="Oakley B."/>
            <person name="Pocsi I."/>
            <person name="Scazzocchio C."/>
            <person name="Seiboth B."/>
            <person name="vanKuyk P.A."/>
            <person name="Wortman J."/>
            <person name="Dyer P.S."/>
            <person name="Grigoriev I.V."/>
        </authorList>
    </citation>
    <scope>NUCLEOTIDE SEQUENCE [LARGE SCALE GENOMIC DNA]</scope>
    <source>
        <strain evidence="3">CBS 106.47</strain>
    </source>
</reference>
<protein>
    <submittedName>
        <fullName evidence="2">Uncharacterized protein</fullName>
    </submittedName>
</protein>
<organism evidence="2 3">
    <name type="scientific">Aspergillus luchuensis (strain CBS 106.47)</name>
    <dbReference type="NCBI Taxonomy" id="1137211"/>
    <lineage>
        <taxon>Eukaryota</taxon>
        <taxon>Fungi</taxon>
        <taxon>Dikarya</taxon>
        <taxon>Ascomycota</taxon>
        <taxon>Pezizomycotina</taxon>
        <taxon>Eurotiomycetes</taxon>
        <taxon>Eurotiomycetidae</taxon>
        <taxon>Eurotiales</taxon>
        <taxon>Aspergillaceae</taxon>
        <taxon>Aspergillus</taxon>
        <taxon>Aspergillus subgen. Circumdati</taxon>
    </lineage>
</organism>
<gene>
    <name evidence="2" type="ORF">ASPFODRAFT_317876</name>
</gene>
<keyword evidence="1" id="KW-0472">Membrane</keyword>
<sequence length="66" mass="8078">MQKRTYSVRYPRWDEWWKMASYACLTVDKSISIVKKNNLPSKQFARARIHRFVFVFVLSWLGYFII</sequence>
<evidence type="ECO:0000313" key="3">
    <source>
        <dbReference type="Proteomes" id="UP000184063"/>
    </source>
</evidence>
<dbReference type="AlphaFoldDB" id="A0A1M3T9G6"/>
<evidence type="ECO:0000256" key="1">
    <source>
        <dbReference type="SAM" id="Phobius"/>
    </source>
</evidence>
<accession>A0A1M3T9G6</accession>
<feature type="transmembrane region" description="Helical" evidence="1">
    <location>
        <begin position="49"/>
        <end position="65"/>
    </location>
</feature>
<keyword evidence="1" id="KW-0812">Transmembrane</keyword>
<dbReference type="Proteomes" id="UP000184063">
    <property type="component" value="Unassembled WGS sequence"/>
</dbReference>
<dbReference type="VEuPathDB" id="FungiDB:ASPFODRAFT_317876"/>